<dbReference type="ExpressionAtlas" id="A0A5S9XI27">
    <property type="expression patterns" value="baseline"/>
</dbReference>
<protein>
    <recommendedName>
        <fullName evidence="6">RBR-type E3 ubiquitin transferase</fullName>
        <ecNumber evidence="6">2.3.2.31</ecNumber>
    </recommendedName>
</protein>
<dbReference type="KEGG" id="ath:AT3G45555"/>
<comment type="catalytic activity">
    <reaction evidence="1">
        <text>[E2 ubiquitin-conjugating enzyme]-S-ubiquitinyl-L-cysteine + [acceptor protein]-L-lysine = [E2 ubiquitin-conjugating enzyme]-L-cysteine + [acceptor protein]-N(6)-ubiquitinyl-L-lysine.</text>
        <dbReference type="EC" id="2.3.2.31"/>
    </reaction>
</comment>
<evidence type="ECO:0000256" key="2">
    <source>
        <dbReference type="ARBA" id="ARBA00001947"/>
    </source>
</evidence>
<evidence type="ECO:0000256" key="8">
    <source>
        <dbReference type="ARBA" id="ARBA00022723"/>
    </source>
</evidence>
<dbReference type="PANTHER" id="PTHR11685">
    <property type="entry name" value="RBR FAMILY RING FINGER AND IBR DOMAIN-CONTAINING"/>
    <property type="match status" value="1"/>
</dbReference>
<dbReference type="CDD" id="cd16628">
    <property type="entry name" value="RING-HC_RBR_RNF14"/>
    <property type="match status" value="1"/>
</dbReference>
<evidence type="ECO:0000313" key="18">
    <source>
        <dbReference type="Proteomes" id="UP000434276"/>
    </source>
</evidence>
<dbReference type="Pfam" id="PF00097">
    <property type="entry name" value="zf-C3HC4"/>
    <property type="match status" value="1"/>
</dbReference>
<dbReference type="EMBL" id="CACSHJ010000089">
    <property type="protein sequence ID" value="CAA0384582.1"/>
    <property type="molecule type" value="Genomic_DNA"/>
</dbReference>
<dbReference type="InterPro" id="IPR018957">
    <property type="entry name" value="Znf_C3HC4_RING-type"/>
</dbReference>
<dbReference type="CDD" id="cd22582">
    <property type="entry name" value="BRcat_RBR_unk"/>
    <property type="match status" value="1"/>
</dbReference>
<comment type="cofactor">
    <cofactor evidence="2">
        <name>Zn(2+)</name>
        <dbReference type="ChEBI" id="CHEBI:29105"/>
    </cofactor>
</comment>
<evidence type="ECO:0000313" key="17">
    <source>
        <dbReference type="EMBL" id="CAA0384582.1"/>
    </source>
</evidence>
<dbReference type="GO" id="GO:0016567">
    <property type="term" value="P:protein ubiquitination"/>
    <property type="evidence" value="ECO:0007669"/>
    <property type="project" value="UniProtKB-UniPathway"/>
</dbReference>
<dbReference type="Araport" id="AT3G45555"/>
<evidence type="ECO:0000256" key="9">
    <source>
        <dbReference type="ARBA" id="ARBA00022737"/>
    </source>
</evidence>
<dbReference type="PROSITE" id="PS50089">
    <property type="entry name" value="ZF_RING_2"/>
    <property type="match status" value="1"/>
</dbReference>
<dbReference type="Proteomes" id="UP000434276">
    <property type="component" value="Unassembled WGS sequence"/>
</dbReference>
<keyword evidence="12" id="KW-0862">Zinc</keyword>
<evidence type="ECO:0000259" key="15">
    <source>
        <dbReference type="PROSITE" id="PS51873"/>
    </source>
</evidence>
<gene>
    <name evidence="16" type="ordered locus">At3g45555</name>
    <name evidence="17" type="ORF">C24_LOCUS14766</name>
</gene>
<evidence type="ECO:0000313" key="16">
    <source>
        <dbReference type="Araport" id="AT3G45555"/>
    </source>
</evidence>
<comment type="pathway">
    <text evidence="4">Protein modification; protein ubiquitination.</text>
</comment>
<feature type="domain" description="RING-type" evidence="14">
    <location>
        <begin position="17"/>
        <end position="65"/>
    </location>
</feature>
<evidence type="ECO:0000256" key="4">
    <source>
        <dbReference type="ARBA" id="ARBA00004906"/>
    </source>
</evidence>
<dbReference type="InterPro" id="IPR013083">
    <property type="entry name" value="Znf_RING/FYVE/PHD"/>
</dbReference>
<name>A0A5S9XI27_ARATH</name>
<dbReference type="SMART" id="SM00647">
    <property type="entry name" value="IBR"/>
    <property type="match status" value="1"/>
</dbReference>
<dbReference type="InterPro" id="IPR002867">
    <property type="entry name" value="IBR_dom"/>
</dbReference>
<keyword evidence="7" id="KW-0808">Transferase</keyword>
<reference evidence="17 18" key="1">
    <citation type="submission" date="2019-12" db="EMBL/GenBank/DDBJ databases">
        <authorList>
            <person name="Jiao W.-B."/>
            <person name="Schneeberger K."/>
        </authorList>
    </citation>
    <scope>NUCLEOTIDE SEQUENCE [LARGE SCALE GENOMIC DNA]</scope>
    <source>
        <strain evidence="18">cv. C24</strain>
    </source>
</reference>
<dbReference type="FunFam" id="3.30.40.10:FF:000230">
    <property type="entry name" value="RBR-type E3 ubiquitin transferase"/>
    <property type="match status" value="1"/>
</dbReference>
<dbReference type="Pfam" id="PF01485">
    <property type="entry name" value="IBR"/>
    <property type="match status" value="1"/>
</dbReference>
<comment type="function">
    <text evidence="3">Might act as an E3 ubiquitin-protein ligase, or as part of E3 complex, which accepts ubiquitin from specific E2 ubiquitin-conjugating enzymes and then transfers it to substrates.</text>
</comment>
<keyword evidence="9" id="KW-0677">Repeat</keyword>
<comment type="similarity">
    <text evidence="5">Belongs to the RBR family. Ariadne subfamily.</text>
</comment>
<dbReference type="OrthoDB" id="9977870at2759"/>
<dbReference type="InterPro" id="IPR031128">
    <property type="entry name" value="RNF14_RING-HC_Zfn"/>
</dbReference>
<dbReference type="EC" id="2.3.2.31" evidence="6"/>
<organism evidence="17 18">
    <name type="scientific">Arabidopsis thaliana</name>
    <name type="common">Mouse-ear cress</name>
    <dbReference type="NCBI Taxonomy" id="3702"/>
    <lineage>
        <taxon>Eukaryota</taxon>
        <taxon>Viridiplantae</taxon>
        <taxon>Streptophyta</taxon>
        <taxon>Embryophyta</taxon>
        <taxon>Tracheophyta</taxon>
        <taxon>Spermatophyta</taxon>
        <taxon>Magnoliopsida</taxon>
        <taxon>eudicotyledons</taxon>
        <taxon>Gunneridae</taxon>
        <taxon>Pentapetalae</taxon>
        <taxon>rosids</taxon>
        <taxon>malvids</taxon>
        <taxon>Brassicales</taxon>
        <taxon>Brassicaceae</taxon>
        <taxon>Camelineae</taxon>
        <taxon>Arabidopsis</taxon>
    </lineage>
</organism>
<evidence type="ECO:0000256" key="11">
    <source>
        <dbReference type="ARBA" id="ARBA00022786"/>
    </source>
</evidence>
<feature type="domain" description="RING-type" evidence="15">
    <location>
        <begin position="13"/>
        <end position="213"/>
    </location>
</feature>
<dbReference type="InterPro" id="IPR031127">
    <property type="entry name" value="E3_UB_ligase_RBR"/>
</dbReference>
<dbReference type="InterPro" id="IPR001841">
    <property type="entry name" value="Znf_RING"/>
</dbReference>
<evidence type="ECO:0000256" key="3">
    <source>
        <dbReference type="ARBA" id="ARBA00003976"/>
    </source>
</evidence>
<dbReference type="AlphaFoldDB" id="A0A5S9XI27"/>
<dbReference type="OMA" id="VTERFYC"/>
<proteinExistence type="inferred from homology"/>
<evidence type="ECO:0000256" key="10">
    <source>
        <dbReference type="ARBA" id="ARBA00022771"/>
    </source>
</evidence>
<evidence type="ECO:0000256" key="1">
    <source>
        <dbReference type="ARBA" id="ARBA00001798"/>
    </source>
</evidence>
<dbReference type="SUPFAM" id="SSF57850">
    <property type="entry name" value="RING/U-box"/>
    <property type="match status" value="3"/>
</dbReference>
<evidence type="ECO:0000256" key="7">
    <source>
        <dbReference type="ARBA" id="ARBA00022679"/>
    </source>
</evidence>
<dbReference type="InterPro" id="IPR044066">
    <property type="entry name" value="TRIAD_supradom"/>
</dbReference>
<dbReference type="UniPathway" id="UPA00143"/>
<dbReference type="Gene3D" id="3.30.40.10">
    <property type="entry name" value="Zinc/RING finger domain, C3HC4 (zinc finger)"/>
    <property type="match status" value="1"/>
</dbReference>
<sequence>METIDCEISLLVDPETCSICFNDDFKSEQMYYVALCNHKFCLECMKRYIEVRLLEGTVLICPYYQCESKLTLKSCFHILTSKLKAMWEQKIEEESIPVTERFYCPNPRCSALMSKIELSKSTLEDGFVRCFQCGERFCINCKVSWQSNLSCDNCKKLGNNPTSDDKMLKVLANEKKWRQCEKCQHMIKLSEGCIHVTCMYLSNHFLNYNPFKF</sequence>
<dbReference type="RefSeq" id="NP_680100.1">
    <property type="nucleotide sequence ID" value="NM_148847.1"/>
</dbReference>
<keyword evidence="10 13" id="KW-0863">Zinc-finger</keyword>
<dbReference type="GO" id="GO:0061630">
    <property type="term" value="F:ubiquitin protein ligase activity"/>
    <property type="evidence" value="ECO:0007669"/>
    <property type="project" value="UniProtKB-EC"/>
</dbReference>
<evidence type="ECO:0000259" key="14">
    <source>
        <dbReference type="PROSITE" id="PS50089"/>
    </source>
</evidence>
<evidence type="ECO:0000256" key="5">
    <source>
        <dbReference type="ARBA" id="ARBA00005884"/>
    </source>
</evidence>
<accession>A0A5S9XI27</accession>
<dbReference type="GO" id="GO:0008270">
    <property type="term" value="F:zinc ion binding"/>
    <property type="evidence" value="ECO:0007669"/>
    <property type="project" value="UniProtKB-KW"/>
</dbReference>
<dbReference type="InterPro" id="IPR017907">
    <property type="entry name" value="Znf_RING_CS"/>
</dbReference>
<dbReference type="GeneID" id="823697"/>
<dbReference type="PROSITE" id="PS51873">
    <property type="entry name" value="TRIAD"/>
    <property type="match status" value="1"/>
</dbReference>
<evidence type="ECO:0000256" key="6">
    <source>
        <dbReference type="ARBA" id="ARBA00012251"/>
    </source>
</evidence>
<keyword evidence="11" id="KW-0833">Ubl conjugation pathway</keyword>
<evidence type="ECO:0000256" key="12">
    <source>
        <dbReference type="ARBA" id="ARBA00022833"/>
    </source>
</evidence>
<dbReference type="PROSITE" id="PS00518">
    <property type="entry name" value="ZF_RING_1"/>
    <property type="match status" value="1"/>
</dbReference>
<evidence type="ECO:0000256" key="13">
    <source>
        <dbReference type="PROSITE-ProRule" id="PRU00175"/>
    </source>
</evidence>
<keyword evidence="8" id="KW-0479">Metal-binding</keyword>